<protein>
    <submittedName>
        <fullName evidence="2">Peptidase family S41</fullName>
    </submittedName>
</protein>
<reference evidence="3" key="1">
    <citation type="submission" date="2016-10" db="EMBL/GenBank/DDBJ databases">
        <authorList>
            <person name="Varghese N."/>
            <person name="Submissions S."/>
        </authorList>
    </citation>
    <scope>NUCLEOTIDE SEQUENCE [LARGE SCALE GENOMIC DNA]</scope>
    <source>
        <strain evidence="3">DSM 23515</strain>
    </source>
</reference>
<dbReference type="InterPro" id="IPR005151">
    <property type="entry name" value="Tail-specific_protease"/>
</dbReference>
<organism evidence="2 3">
    <name type="scientific">Salegentibacter agarivorans</name>
    <dbReference type="NCBI Taxonomy" id="345907"/>
    <lineage>
        <taxon>Bacteria</taxon>
        <taxon>Pseudomonadati</taxon>
        <taxon>Bacteroidota</taxon>
        <taxon>Flavobacteriia</taxon>
        <taxon>Flavobacteriales</taxon>
        <taxon>Flavobacteriaceae</taxon>
        <taxon>Salegentibacter</taxon>
    </lineage>
</organism>
<dbReference type="SUPFAM" id="SSF52096">
    <property type="entry name" value="ClpP/crotonase"/>
    <property type="match status" value="1"/>
</dbReference>
<feature type="domain" description="Tail specific protease" evidence="1">
    <location>
        <begin position="187"/>
        <end position="374"/>
    </location>
</feature>
<gene>
    <name evidence="2" type="ORF">SAMN04488033_11879</name>
</gene>
<dbReference type="Proteomes" id="UP000199116">
    <property type="component" value="Unassembled WGS sequence"/>
</dbReference>
<dbReference type="GO" id="GO:0006508">
    <property type="term" value="P:proteolysis"/>
    <property type="evidence" value="ECO:0007669"/>
    <property type="project" value="InterPro"/>
</dbReference>
<dbReference type="InterPro" id="IPR029045">
    <property type="entry name" value="ClpP/crotonase-like_dom_sf"/>
</dbReference>
<dbReference type="EMBL" id="FOOH01000018">
    <property type="protein sequence ID" value="SFF98795.1"/>
    <property type="molecule type" value="Genomic_DNA"/>
</dbReference>
<dbReference type="Gene3D" id="3.90.226.10">
    <property type="entry name" value="2-enoyl-CoA Hydratase, Chain A, domain 1"/>
    <property type="match status" value="2"/>
</dbReference>
<accession>A0A1I2N4G1</accession>
<name>A0A1I2N4G1_9FLAO</name>
<dbReference type="GO" id="GO:0008236">
    <property type="term" value="F:serine-type peptidase activity"/>
    <property type="evidence" value="ECO:0007669"/>
    <property type="project" value="InterPro"/>
</dbReference>
<proteinExistence type="predicted"/>
<sequence length="390" mass="45549">MIKKYLTLILIFGVNLIFSQENNCDCVDELNNTSKLIENAKSYKYQIKREDREAEFKKWKEEIKQEILNDSLSKFFCVGYLQKYISFINDRHNEIYFVPDNINRNVPAYLKVIDSTSKSNDSISGIYFAGSDKILVKKESDSIWYGITLKSNSDDWTKGKLRLRINKTPNGNFELFEYYQNGLIFYQKNIEISDGRIHSTFWNKENEYFFNKNHKENFTYKSVNPSFDYLGIKTLSRTNKLIKEADKFYDNYLDNLTKENLIIDLRNNGGGSINQTKPLIKALKRNKAIQKIYVLINFKTASSAELTALALKEDERTILVGENSRGMLTYGYGNRSFSTKTSCSKFKVVLSTKRTNRKYSNYEYIGIKPDYNLDNNSDWIDQVINLEAKK</sequence>
<keyword evidence="3" id="KW-1185">Reference proteome</keyword>
<evidence type="ECO:0000313" key="3">
    <source>
        <dbReference type="Proteomes" id="UP000199116"/>
    </source>
</evidence>
<evidence type="ECO:0000313" key="2">
    <source>
        <dbReference type="EMBL" id="SFF98795.1"/>
    </source>
</evidence>
<dbReference type="Pfam" id="PF03572">
    <property type="entry name" value="Peptidase_S41"/>
    <property type="match status" value="1"/>
</dbReference>
<evidence type="ECO:0000259" key="1">
    <source>
        <dbReference type="SMART" id="SM00245"/>
    </source>
</evidence>
<dbReference type="SMART" id="SM00245">
    <property type="entry name" value="TSPc"/>
    <property type="match status" value="1"/>
</dbReference>
<dbReference type="AlphaFoldDB" id="A0A1I2N4G1"/>